<dbReference type="Pfam" id="PF05159">
    <property type="entry name" value="Capsule_synth"/>
    <property type="match status" value="1"/>
</dbReference>
<dbReference type="InterPro" id="IPR007833">
    <property type="entry name" value="Capsule_polysaccharide_synth"/>
</dbReference>
<protein>
    <submittedName>
        <fullName evidence="1">Capsule polysaccharide biosynthesis family protein</fullName>
    </submittedName>
</protein>
<dbReference type="AlphaFoldDB" id="A0AAW9CTN1"/>
<accession>A0AAW9CTN1</accession>
<comment type="caution">
    <text evidence="1">The sequence shown here is derived from an EMBL/GenBank/DDBJ whole genome shotgun (WGS) entry which is preliminary data.</text>
</comment>
<organism evidence="1 2">
    <name type="scientific">Burkholderia thailandensis</name>
    <dbReference type="NCBI Taxonomy" id="57975"/>
    <lineage>
        <taxon>Bacteria</taxon>
        <taxon>Pseudomonadati</taxon>
        <taxon>Pseudomonadota</taxon>
        <taxon>Betaproteobacteria</taxon>
        <taxon>Burkholderiales</taxon>
        <taxon>Burkholderiaceae</taxon>
        <taxon>Burkholderia</taxon>
        <taxon>pseudomallei group</taxon>
    </lineage>
</organism>
<dbReference type="GO" id="GO:0015774">
    <property type="term" value="P:polysaccharide transport"/>
    <property type="evidence" value="ECO:0007669"/>
    <property type="project" value="InterPro"/>
</dbReference>
<evidence type="ECO:0000313" key="2">
    <source>
        <dbReference type="Proteomes" id="UP001272137"/>
    </source>
</evidence>
<dbReference type="EMBL" id="QXCT01000002">
    <property type="protein sequence ID" value="MDW9253777.1"/>
    <property type="molecule type" value="Genomic_DNA"/>
</dbReference>
<dbReference type="Proteomes" id="UP001272137">
    <property type="component" value="Unassembled WGS sequence"/>
</dbReference>
<sequence length="271" mass="30595">MAPYSQVIDRSGLYFDPGRPSDLTTILNETDFDDAELVRANRLRREIARLGLTKYNLGRRKPAWSPLPGKRVVLVPGQVADDASIRLGTRGITTAEDLLREVRARRPDAFIVYKPHPDVLSGNRRGAIEVNAWADLIEQDADLISLIEVADEVHTLSSLSGFEALIRGKAVHTYGLPFYAGWGLTHDALAQPWRKRTLSLDMLTAGVLLRYPIYWDWSLRLFASPELVVRQLAIPAARPLTSIRGDRLRPARKASRWIASCLRHLVWQCRK</sequence>
<dbReference type="GO" id="GO:0000271">
    <property type="term" value="P:polysaccharide biosynthetic process"/>
    <property type="evidence" value="ECO:0007669"/>
    <property type="project" value="InterPro"/>
</dbReference>
<evidence type="ECO:0000313" key="1">
    <source>
        <dbReference type="EMBL" id="MDW9253777.1"/>
    </source>
</evidence>
<proteinExistence type="predicted"/>
<gene>
    <name evidence="1" type="ORF">C7S16_2003</name>
</gene>
<dbReference type="CDD" id="cd16439">
    <property type="entry name" value="beta_Kdo_transferase_KpsC_2"/>
    <property type="match status" value="1"/>
</dbReference>
<name>A0AAW9CTN1_BURTH</name>
<reference evidence="1" key="1">
    <citation type="submission" date="2018-08" db="EMBL/GenBank/DDBJ databases">
        <title>Identification of Burkholderia cepacia strains that express a Burkholderia pseudomallei-like capsular polysaccharide.</title>
        <authorList>
            <person name="Burtnick M.N."/>
            <person name="Vongsouvath M."/>
            <person name="Newton P."/>
            <person name="Wuthiekanun V."/>
            <person name="Limmathurotsakul D."/>
            <person name="Brett P.J."/>
            <person name="Chantratita N."/>
            <person name="Dance D.A."/>
        </authorList>
    </citation>
    <scope>NUCLEOTIDE SEQUENCE</scope>
    <source>
        <strain evidence="1">SBXCC001</strain>
    </source>
</reference>